<feature type="domain" description="Acyl-CoA dehydrogenase/oxidase C-terminal" evidence="8">
    <location>
        <begin position="251"/>
        <end position="411"/>
    </location>
</feature>
<dbReference type="InterPro" id="IPR052161">
    <property type="entry name" value="Mycobact_Acyl-CoA_DH"/>
</dbReference>
<dbReference type="FunFam" id="2.40.110.10:FF:000011">
    <property type="entry name" value="Acyl-CoA dehydrogenase FadE34"/>
    <property type="match status" value="1"/>
</dbReference>
<evidence type="ECO:0000313" key="11">
    <source>
        <dbReference type="EMBL" id="EAQ98357.2"/>
    </source>
</evidence>
<organism evidence="11 12">
    <name type="scientific">Congregibacter litoralis KT71</name>
    <dbReference type="NCBI Taxonomy" id="314285"/>
    <lineage>
        <taxon>Bacteria</taxon>
        <taxon>Pseudomonadati</taxon>
        <taxon>Pseudomonadota</taxon>
        <taxon>Gammaproteobacteria</taxon>
        <taxon>Cellvibrionales</taxon>
        <taxon>Halieaceae</taxon>
        <taxon>Congregibacter</taxon>
    </lineage>
</organism>
<sequence length="413" mass="46026">MSQVSVSQFRPRKAKQQESKTVDTSFSAEELAFRDEVRAFFDEAYTDDLRARMGDSKQYREAIVEWQKKLNEKGWVAPGWPVEYGGTGWTPTQKFIYESERSARGIRDVVPFGLSMVAPVIYTFGNEEQKQRFLPRILNSDDWWCQGYSEPGAGSDLASLKTKAELDGDHYVVNGAKIWTTYAQHADWIFCLVRTSSEGKKQHGISFLLIDMKSEGIKVNPIESIDNHHSLNEVEFNNVRVPVENLIGEQDKGWTYAKALLAHERTGIAGVADSKRALREVRQLAEAEVNGGKALIDDPLFQKRLSDIEIELMALEFTDLRVLASVAAGGAPGAESSLLKIKGTEIQQQVQELRMDVAAHYQGVLPTELDSNVIGHDFGSAARQSYMYGRAATVYGGSNEIQKNIIAKAVLGL</sequence>
<reference evidence="11 12" key="2">
    <citation type="journal article" date="2009" name="PLoS ONE">
        <title>The photosynthetic apparatus and its regulation in the aerobic gammaproteobacterium Congregibacter litoralis gen. nov., sp. nov.</title>
        <authorList>
            <person name="Spring S."/>
            <person name="Lunsdorf H."/>
            <person name="Fuchs B.M."/>
            <person name="Tindall B.J."/>
        </authorList>
    </citation>
    <scope>NUCLEOTIDE SEQUENCE [LARGE SCALE GENOMIC DNA]</scope>
    <source>
        <strain evidence="11">KT71</strain>
    </source>
</reference>
<evidence type="ECO:0000256" key="6">
    <source>
        <dbReference type="RuleBase" id="RU362125"/>
    </source>
</evidence>
<dbReference type="InterPro" id="IPR013786">
    <property type="entry name" value="AcylCoA_DH/ox_N"/>
</dbReference>
<keyword evidence="3 6" id="KW-0285">Flavoprotein</keyword>
<evidence type="ECO:0000256" key="3">
    <source>
        <dbReference type="ARBA" id="ARBA00022630"/>
    </source>
</evidence>
<comment type="cofactor">
    <cofactor evidence="1 6">
        <name>FAD</name>
        <dbReference type="ChEBI" id="CHEBI:57692"/>
    </cofactor>
</comment>
<dbReference type="PANTHER" id="PTHR43292:SF3">
    <property type="entry name" value="ACYL-COA DEHYDROGENASE FADE29"/>
    <property type="match status" value="1"/>
</dbReference>
<dbReference type="GO" id="GO:0050660">
    <property type="term" value="F:flavin adenine dinucleotide binding"/>
    <property type="evidence" value="ECO:0007669"/>
    <property type="project" value="InterPro"/>
</dbReference>
<dbReference type="EMBL" id="AAOA02000002">
    <property type="protein sequence ID" value="EAQ98357.2"/>
    <property type="molecule type" value="Genomic_DNA"/>
</dbReference>
<dbReference type="Proteomes" id="UP000019205">
    <property type="component" value="Chromosome"/>
</dbReference>
<keyword evidence="4 6" id="KW-0274">FAD</keyword>
<dbReference type="SUPFAM" id="SSF47203">
    <property type="entry name" value="Acyl-CoA dehydrogenase C-terminal domain-like"/>
    <property type="match status" value="1"/>
</dbReference>
<proteinExistence type="inferred from homology"/>
<evidence type="ECO:0000256" key="2">
    <source>
        <dbReference type="ARBA" id="ARBA00009347"/>
    </source>
</evidence>
<reference evidence="11 12" key="1">
    <citation type="journal article" date="2007" name="Proc. Natl. Acad. Sci. U.S.A.">
        <title>Characterization of a marine gammaproteobacterium capable of aerobic anoxygenic photosynthesis.</title>
        <authorList>
            <person name="Fuchs B.M."/>
            <person name="Spring S."/>
            <person name="Teeling H."/>
            <person name="Quast C."/>
            <person name="Wulf J."/>
            <person name="Schattenhofer M."/>
            <person name="Yan S."/>
            <person name="Ferriera S."/>
            <person name="Johnson J."/>
            <person name="Glockner F.O."/>
            <person name="Amann R."/>
        </authorList>
    </citation>
    <scope>NUCLEOTIDE SEQUENCE [LARGE SCALE GENOMIC DNA]</scope>
    <source>
        <strain evidence="11">KT71</strain>
    </source>
</reference>
<gene>
    <name evidence="11" type="ORF">KT71_00230</name>
</gene>
<evidence type="ECO:0000259" key="9">
    <source>
        <dbReference type="Pfam" id="PF02770"/>
    </source>
</evidence>
<name>A4A5R0_9GAMM</name>
<feature type="region of interest" description="Disordered" evidence="7">
    <location>
        <begin position="1"/>
        <end position="21"/>
    </location>
</feature>
<dbReference type="InterPro" id="IPR037069">
    <property type="entry name" value="AcylCoA_DH/ox_N_sf"/>
</dbReference>
<dbReference type="InterPro" id="IPR009075">
    <property type="entry name" value="AcylCo_DH/oxidase_C"/>
</dbReference>
<evidence type="ECO:0000256" key="7">
    <source>
        <dbReference type="SAM" id="MobiDB-lite"/>
    </source>
</evidence>
<dbReference type="Gene3D" id="1.20.140.10">
    <property type="entry name" value="Butyryl-CoA Dehydrogenase, subunit A, domain 3"/>
    <property type="match status" value="1"/>
</dbReference>
<evidence type="ECO:0000313" key="12">
    <source>
        <dbReference type="Proteomes" id="UP000019205"/>
    </source>
</evidence>
<accession>A4A5R0</accession>
<dbReference type="Pfam" id="PF02771">
    <property type="entry name" value="Acyl-CoA_dh_N"/>
    <property type="match status" value="1"/>
</dbReference>
<dbReference type="HOGENOM" id="CLU_018204_9_0_6"/>
<comment type="similarity">
    <text evidence="2 6">Belongs to the acyl-CoA dehydrogenase family.</text>
</comment>
<dbReference type="InterPro" id="IPR009100">
    <property type="entry name" value="AcylCoA_DH/oxidase_NM_dom_sf"/>
</dbReference>
<evidence type="ECO:0000256" key="4">
    <source>
        <dbReference type="ARBA" id="ARBA00022827"/>
    </source>
</evidence>
<evidence type="ECO:0000259" key="8">
    <source>
        <dbReference type="Pfam" id="PF00441"/>
    </source>
</evidence>
<dbReference type="eggNOG" id="COG1960">
    <property type="taxonomic scope" value="Bacteria"/>
</dbReference>
<evidence type="ECO:0000256" key="1">
    <source>
        <dbReference type="ARBA" id="ARBA00001974"/>
    </source>
</evidence>
<feature type="domain" description="Acyl-CoA oxidase/dehydrogenase middle" evidence="9">
    <location>
        <begin position="145"/>
        <end position="239"/>
    </location>
</feature>
<dbReference type="InterPro" id="IPR036250">
    <property type="entry name" value="AcylCo_DH-like_C"/>
</dbReference>
<keyword evidence="5 6" id="KW-0560">Oxidoreductase</keyword>
<evidence type="ECO:0000256" key="5">
    <source>
        <dbReference type="ARBA" id="ARBA00023002"/>
    </source>
</evidence>
<dbReference type="Gene3D" id="2.40.110.10">
    <property type="entry name" value="Butyryl-CoA Dehydrogenase, subunit A, domain 2"/>
    <property type="match status" value="1"/>
</dbReference>
<dbReference type="GO" id="GO:0005886">
    <property type="term" value="C:plasma membrane"/>
    <property type="evidence" value="ECO:0007669"/>
    <property type="project" value="TreeGrafter"/>
</dbReference>
<dbReference type="InterPro" id="IPR006091">
    <property type="entry name" value="Acyl-CoA_Oxase/DH_mid-dom"/>
</dbReference>
<keyword evidence="12" id="KW-1185">Reference proteome</keyword>
<dbReference type="SUPFAM" id="SSF56645">
    <property type="entry name" value="Acyl-CoA dehydrogenase NM domain-like"/>
    <property type="match status" value="1"/>
</dbReference>
<dbReference type="STRING" id="314285.KT71_00230"/>
<dbReference type="PANTHER" id="PTHR43292">
    <property type="entry name" value="ACYL-COA DEHYDROGENASE"/>
    <property type="match status" value="1"/>
</dbReference>
<feature type="domain" description="Acyl-CoA dehydrogenase/oxidase N-terminal" evidence="10">
    <location>
        <begin position="28"/>
        <end position="139"/>
    </location>
</feature>
<dbReference type="Pfam" id="PF00441">
    <property type="entry name" value="Acyl-CoA_dh_1"/>
    <property type="match status" value="1"/>
</dbReference>
<dbReference type="Pfam" id="PF02770">
    <property type="entry name" value="Acyl-CoA_dh_M"/>
    <property type="match status" value="1"/>
</dbReference>
<dbReference type="Gene3D" id="1.10.540.10">
    <property type="entry name" value="Acyl-CoA dehydrogenase/oxidase, N-terminal domain"/>
    <property type="match status" value="1"/>
</dbReference>
<dbReference type="InterPro" id="IPR046373">
    <property type="entry name" value="Acyl-CoA_Oxase/DH_mid-dom_sf"/>
</dbReference>
<protein>
    <submittedName>
        <fullName evidence="11">Acyl-CoA dehydrogenase</fullName>
    </submittedName>
</protein>
<dbReference type="GO" id="GO:0016627">
    <property type="term" value="F:oxidoreductase activity, acting on the CH-CH group of donors"/>
    <property type="evidence" value="ECO:0007669"/>
    <property type="project" value="InterPro"/>
</dbReference>
<evidence type="ECO:0000259" key="10">
    <source>
        <dbReference type="Pfam" id="PF02771"/>
    </source>
</evidence>
<dbReference type="AlphaFoldDB" id="A4A5R0"/>
<comment type="caution">
    <text evidence="11">The sequence shown here is derived from an EMBL/GenBank/DDBJ whole genome shotgun (WGS) entry which is preliminary data.</text>
</comment>